<reference evidence="1" key="1">
    <citation type="submission" date="2019-10" db="EMBL/GenBank/DDBJ databases">
        <authorList>
            <person name="Zhang R."/>
            <person name="Pan Y."/>
            <person name="Wang J."/>
            <person name="Ma R."/>
            <person name="Yu S."/>
        </authorList>
    </citation>
    <scope>NUCLEOTIDE SEQUENCE</scope>
    <source>
        <strain evidence="1">LA-IB0</strain>
        <tissue evidence="1">Leaf</tissue>
    </source>
</reference>
<keyword evidence="2" id="KW-1185">Reference proteome</keyword>
<gene>
    <name evidence="1" type="ORF">BUALT_Bualt18G0013400</name>
</gene>
<organism evidence="1 2">
    <name type="scientific">Buddleja alternifolia</name>
    <dbReference type="NCBI Taxonomy" id="168488"/>
    <lineage>
        <taxon>Eukaryota</taxon>
        <taxon>Viridiplantae</taxon>
        <taxon>Streptophyta</taxon>
        <taxon>Embryophyta</taxon>
        <taxon>Tracheophyta</taxon>
        <taxon>Spermatophyta</taxon>
        <taxon>Magnoliopsida</taxon>
        <taxon>eudicotyledons</taxon>
        <taxon>Gunneridae</taxon>
        <taxon>Pentapetalae</taxon>
        <taxon>asterids</taxon>
        <taxon>lamiids</taxon>
        <taxon>Lamiales</taxon>
        <taxon>Scrophulariaceae</taxon>
        <taxon>Buddlejeae</taxon>
        <taxon>Buddleja</taxon>
    </lineage>
</organism>
<name>A0AAV6W3T9_9LAMI</name>
<comment type="caution">
    <text evidence="1">The sequence shown here is derived from an EMBL/GenBank/DDBJ whole genome shotgun (WGS) entry which is preliminary data.</text>
</comment>
<sequence length="120" mass="12736">MKEIGLMVGDAYAGEWCNGQSLGVGMQTCADGSCYIGEFQVWGMEIGTQGSTLEIKSMVSESITLPMVTFTKGHGMKGVSKAMACILFDTLKLNVVNGIMAILKLHFPSNGFCYSSSSGC</sequence>
<dbReference type="EMBL" id="WHWC01000018">
    <property type="protein sequence ID" value="KAG8364593.1"/>
    <property type="molecule type" value="Genomic_DNA"/>
</dbReference>
<proteinExistence type="predicted"/>
<evidence type="ECO:0000313" key="2">
    <source>
        <dbReference type="Proteomes" id="UP000826271"/>
    </source>
</evidence>
<evidence type="ECO:0000313" key="1">
    <source>
        <dbReference type="EMBL" id="KAG8364593.1"/>
    </source>
</evidence>
<accession>A0AAV6W3T9</accession>
<protein>
    <submittedName>
        <fullName evidence="1">Uncharacterized protein</fullName>
    </submittedName>
</protein>
<dbReference type="Proteomes" id="UP000826271">
    <property type="component" value="Unassembled WGS sequence"/>
</dbReference>
<dbReference type="AlphaFoldDB" id="A0AAV6W3T9"/>